<accession>A0A8J6XPH6</accession>
<comment type="caution">
    <text evidence="2">The sequence shown here is derived from an EMBL/GenBank/DDBJ whole genome shotgun (WGS) entry which is preliminary data.</text>
</comment>
<proteinExistence type="predicted"/>
<gene>
    <name evidence="2" type="ORF">ICL16_27670</name>
</gene>
<dbReference type="Pfam" id="PF13767">
    <property type="entry name" value="DUF4168"/>
    <property type="match status" value="1"/>
</dbReference>
<evidence type="ECO:0000259" key="1">
    <source>
        <dbReference type="Pfam" id="PF13767"/>
    </source>
</evidence>
<protein>
    <submittedName>
        <fullName evidence="2">DUF4168 domain-containing protein</fullName>
    </submittedName>
</protein>
<keyword evidence="3" id="KW-1185">Reference proteome</keyword>
<dbReference type="AlphaFoldDB" id="A0A8J6XPH6"/>
<dbReference type="EMBL" id="JACXAE010000084">
    <property type="protein sequence ID" value="MBD2775735.1"/>
    <property type="molecule type" value="Genomic_DNA"/>
</dbReference>
<evidence type="ECO:0000313" key="2">
    <source>
        <dbReference type="EMBL" id="MBD2775735.1"/>
    </source>
</evidence>
<name>A0A8J6XPH6_9CYAN</name>
<evidence type="ECO:0000313" key="3">
    <source>
        <dbReference type="Proteomes" id="UP000629098"/>
    </source>
</evidence>
<dbReference type="Proteomes" id="UP000629098">
    <property type="component" value="Unassembled WGS sequence"/>
</dbReference>
<dbReference type="InterPro" id="IPR025433">
    <property type="entry name" value="DUF4168"/>
</dbReference>
<reference evidence="2" key="1">
    <citation type="submission" date="2020-09" db="EMBL/GenBank/DDBJ databases">
        <title>Iningainema tapete sp. nov. (Scytonemataceae, Cyanobacteria) from greenhouses in central Florida (USA) produces two types of nodularin with biosynthetic potential for microcystin-LR and anabaenopeptins.</title>
        <authorList>
            <person name="Berthold D.E."/>
            <person name="Lefler F.W."/>
            <person name="Huang I.-S."/>
            <person name="Abdulla H."/>
            <person name="Zimba P.V."/>
            <person name="Laughinghouse H.D. IV."/>
        </authorList>
    </citation>
    <scope>NUCLEOTIDE SEQUENCE</scope>
    <source>
        <strain evidence="2">BLCCT55</strain>
    </source>
</reference>
<dbReference type="RefSeq" id="WP_190834544.1">
    <property type="nucleotide sequence ID" value="NZ_CAWPPI010000084.1"/>
</dbReference>
<organism evidence="2 3">
    <name type="scientific">Iningainema tapete BLCC-T55</name>
    <dbReference type="NCBI Taxonomy" id="2748662"/>
    <lineage>
        <taxon>Bacteria</taxon>
        <taxon>Bacillati</taxon>
        <taxon>Cyanobacteriota</taxon>
        <taxon>Cyanophyceae</taxon>
        <taxon>Nostocales</taxon>
        <taxon>Scytonemataceae</taxon>
        <taxon>Iningainema tapete</taxon>
    </lineage>
</organism>
<sequence length="157" mass="17816">MIKFYHRFFRFTMTRMLLQSMFFVTLTAVGLVYSSLTLSAKIEAQTPSPAVNTGEVLNYAKAVLSMESGRQQAFDEIKKIVGSGDVPKIVCNEPNSFNSLPSKAKDIAVNYCNRSQRIVEDNGLSIQRFNKITQEIQTNEALKQQVYNELIRLQKKP</sequence>
<feature type="domain" description="DUF4168" evidence="1">
    <location>
        <begin position="55"/>
        <end position="146"/>
    </location>
</feature>